<accession>A0AAV5CNC5</accession>
<evidence type="ECO:0000256" key="1">
    <source>
        <dbReference type="SAM" id="MobiDB-lite"/>
    </source>
</evidence>
<reference evidence="2" key="1">
    <citation type="journal article" date="2018" name="DNA Res.">
        <title>Multiple hybrid de novo genome assembly of finger millet, an orphan allotetraploid crop.</title>
        <authorList>
            <person name="Hatakeyama M."/>
            <person name="Aluri S."/>
            <person name="Balachadran M.T."/>
            <person name="Sivarajan S.R."/>
            <person name="Patrignani A."/>
            <person name="Gruter S."/>
            <person name="Poveda L."/>
            <person name="Shimizu-Inatsugi R."/>
            <person name="Baeten J."/>
            <person name="Francoijs K.J."/>
            <person name="Nataraja K.N."/>
            <person name="Reddy Y.A.N."/>
            <person name="Phadnis S."/>
            <person name="Ravikumar R.L."/>
            <person name="Schlapbach R."/>
            <person name="Sreeman S.M."/>
            <person name="Shimizu K.K."/>
        </authorList>
    </citation>
    <scope>NUCLEOTIDE SEQUENCE</scope>
</reference>
<dbReference type="EMBL" id="BQKI01000007">
    <property type="protein sequence ID" value="GJM99526.1"/>
    <property type="molecule type" value="Genomic_DNA"/>
</dbReference>
<name>A0AAV5CNC5_ELECO</name>
<organism evidence="2 3">
    <name type="scientific">Eleusine coracana subsp. coracana</name>
    <dbReference type="NCBI Taxonomy" id="191504"/>
    <lineage>
        <taxon>Eukaryota</taxon>
        <taxon>Viridiplantae</taxon>
        <taxon>Streptophyta</taxon>
        <taxon>Embryophyta</taxon>
        <taxon>Tracheophyta</taxon>
        <taxon>Spermatophyta</taxon>
        <taxon>Magnoliopsida</taxon>
        <taxon>Liliopsida</taxon>
        <taxon>Poales</taxon>
        <taxon>Poaceae</taxon>
        <taxon>PACMAD clade</taxon>
        <taxon>Chloridoideae</taxon>
        <taxon>Cynodonteae</taxon>
        <taxon>Eleusininae</taxon>
        <taxon>Eleusine</taxon>
    </lineage>
</organism>
<dbReference type="Proteomes" id="UP001054889">
    <property type="component" value="Unassembled WGS sequence"/>
</dbReference>
<feature type="region of interest" description="Disordered" evidence="1">
    <location>
        <begin position="1"/>
        <end position="39"/>
    </location>
</feature>
<gene>
    <name evidence="2" type="primary">ga16633</name>
    <name evidence="2" type="ORF">PR202_ga16633</name>
</gene>
<keyword evidence="3" id="KW-1185">Reference proteome</keyword>
<protein>
    <submittedName>
        <fullName evidence="2">Uncharacterized protein</fullName>
    </submittedName>
</protein>
<dbReference type="AlphaFoldDB" id="A0AAV5CNC5"/>
<reference evidence="2" key="2">
    <citation type="submission" date="2021-12" db="EMBL/GenBank/DDBJ databases">
        <title>Resequencing data analysis of finger millet.</title>
        <authorList>
            <person name="Hatakeyama M."/>
            <person name="Aluri S."/>
            <person name="Balachadran M.T."/>
            <person name="Sivarajan S.R."/>
            <person name="Poveda L."/>
            <person name="Shimizu-Inatsugi R."/>
            <person name="Schlapbach R."/>
            <person name="Sreeman S.M."/>
            <person name="Shimizu K.K."/>
        </authorList>
    </citation>
    <scope>NUCLEOTIDE SEQUENCE</scope>
</reference>
<comment type="caution">
    <text evidence="2">The sequence shown here is derived from an EMBL/GenBank/DDBJ whole genome shotgun (WGS) entry which is preliminary data.</text>
</comment>
<evidence type="ECO:0000313" key="2">
    <source>
        <dbReference type="EMBL" id="GJM99526.1"/>
    </source>
</evidence>
<sequence>MYGQIGHLATTARADPTGSGDSGQQHPRGDLGARPPDAPWRIGRHNCELWTRYVVTAVSQVTVAVYVFIWSWNQGNDKEAIAGSNPVIFRGGHQMLGEAMGSQER</sequence>
<proteinExistence type="predicted"/>
<evidence type="ECO:0000313" key="3">
    <source>
        <dbReference type="Proteomes" id="UP001054889"/>
    </source>
</evidence>